<dbReference type="Pfam" id="PF00078">
    <property type="entry name" value="RVT_1"/>
    <property type="match status" value="1"/>
</dbReference>
<keyword evidence="4" id="KW-1185">Reference proteome</keyword>
<dbReference type="Proteomes" id="UP001497516">
    <property type="component" value="Chromosome 10"/>
</dbReference>
<dbReference type="InterPro" id="IPR044730">
    <property type="entry name" value="RNase_H-like_dom_plant"/>
</dbReference>
<dbReference type="SUPFAM" id="SSF56672">
    <property type="entry name" value="DNA/RNA polymerases"/>
    <property type="match status" value="1"/>
</dbReference>
<dbReference type="Pfam" id="PF13966">
    <property type="entry name" value="zf-RVT"/>
    <property type="match status" value="1"/>
</dbReference>
<dbReference type="Pfam" id="PF03372">
    <property type="entry name" value="Exo_endo_phos"/>
    <property type="match status" value="1"/>
</dbReference>
<dbReference type="Pfam" id="PF13456">
    <property type="entry name" value="RVT_3"/>
    <property type="match status" value="1"/>
</dbReference>
<dbReference type="InterPro" id="IPR036397">
    <property type="entry name" value="RNaseH_sf"/>
</dbReference>
<dbReference type="InterPro" id="IPR036691">
    <property type="entry name" value="Endo/exonu/phosph_ase_sf"/>
</dbReference>
<dbReference type="GO" id="GO:0003676">
    <property type="term" value="F:nucleic acid binding"/>
    <property type="evidence" value="ECO:0007669"/>
    <property type="project" value="InterPro"/>
</dbReference>
<feature type="coiled-coil region" evidence="1">
    <location>
        <begin position="696"/>
        <end position="726"/>
    </location>
</feature>
<dbReference type="InterPro" id="IPR043502">
    <property type="entry name" value="DNA/RNA_pol_sf"/>
</dbReference>
<sequence length="1364" mass="155315">MRILAWNVRGIGPSLTFQSAVGLVYSNKPDLVFFSETRSSRRVVARRMRGLGFDISHCFFIDAVDASGGLVMAWSHGVDSSVLFHSNFFICSQINENGFSYVVFFVYISCNLAERAVQLSHLREICDLITLPYVIIGDFNTTLLASEKDGGREWSAAPAASLRDFIHELGLHDPGFQGDQFTWTNKRMGTACIRERLDRALCSQTWIDMFPETLVKHFTDQGSDHRALLLSDKPYSRTSRPLFRFDARWADNPEVRAMVYYVWSEEVQGTPMFRLWERLKKLRHLLYDWSRAGTTNSLRNIKTLQAEIDRIKSSHPVDWDMVKVLESELSRQWEAEEIYWQQKSRVRWLKKGDQNSAYFHTVTRARRKKNFVAGLRNEVGEWVTEENGKAAIATNFYQALFTSETQVENMATRVAGLPIARKVTPQMNAHLTAEVLPSEVRKTVFAMGSKQAPGSDGFTGKFFKAFWDVVGDSVVEAVISFFSSSKMLRSFNHTWLTLIPKVDSVDNIRQLRPISLCQFVYKIITKIMAERLAGLLPQIVSEGQNAFIRDRQIIDNILIGHELMHYLKIKNQGKKGYMALKVDMEKAYDRVEWPFLLAVLDKMGFSSIWQGWVHECLRSSSFSVLMNGAPSGYFSASRGLRQGDPLSPLLFVLCTEGFAALLRKAISEKKLEGVKVAPQAPRVSHLFFADDSYLFLRGSLQECENLLEVLNEYEELSGQRVNLEKSAVCFSKNVSLPDQEFLATVLGVGAVGVHDKYLGLPSLVARSKMATFRYLEEKLIERLQGWKQRTLSWAAKETLIKSIALALPLHVMSCFRLPLSLCRLLDKLVAKFWWGAEEGQPKIRWVSWRNMCRSKHEGGMGFRQFEHFNQALLAKIGWRILQEPQSLLAQVYRGKYFPRGSFLTATARSRPSWGWQSILFGRQLLGTGLRWQIGNGQSASLLQSNWIPGCQLAAPSYNPLILPEGGDPLVAELICEGEGRWSDAKLSLWFDPSTCAAIKSIPLPRRNVADKLIWHNTADGVFSVKSAYHLAVDLDRRRGGWREAVSWMDKKSWIRIWEAKIPPKLKVFIWQICNRILPTMEALIERKVPVLPRCPVCWNGSETMEHLFLYCPVARAIWDHSGLDYLGEGLPRHTFPLFLKRLLALIHQPSLVMAVVAVLWRIWKSRNWVVFEGKQFGIPALMRQFHQQYEEWMALPVDGRPPGRDRVVPAEVNVGDSRWICRWDGATKGGSHAAGGMVLLTPANTLLQAKGVQFPSVEEPALVELLTLREAITWCLDSGWTEVRFEGDAKVLIDKINQGDNRENRLGAILEEIGILLDAQPDFSVRFIGRENNRVAHVVARKALSLSPSMYRRFDFRAWLVSRM</sequence>
<dbReference type="PROSITE" id="PS50878">
    <property type="entry name" value="RT_POL"/>
    <property type="match status" value="1"/>
</dbReference>
<dbReference type="CDD" id="cd01650">
    <property type="entry name" value="RT_nLTR_like"/>
    <property type="match status" value="1"/>
</dbReference>
<evidence type="ECO:0000259" key="2">
    <source>
        <dbReference type="PROSITE" id="PS50878"/>
    </source>
</evidence>
<dbReference type="InterPro" id="IPR000477">
    <property type="entry name" value="RT_dom"/>
</dbReference>
<name>A0AAV2D1U8_9ROSI</name>
<dbReference type="PANTHER" id="PTHR33116:SF86">
    <property type="entry name" value="REVERSE TRANSCRIPTASE DOMAIN-CONTAINING PROTEIN"/>
    <property type="match status" value="1"/>
</dbReference>
<proteinExistence type="predicted"/>
<dbReference type="Gene3D" id="3.60.10.10">
    <property type="entry name" value="Endonuclease/exonuclease/phosphatase"/>
    <property type="match status" value="1"/>
</dbReference>
<dbReference type="CDD" id="cd06222">
    <property type="entry name" value="RNase_H_like"/>
    <property type="match status" value="1"/>
</dbReference>
<organism evidence="3 4">
    <name type="scientific">Linum trigynum</name>
    <dbReference type="NCBI Taxonomy" id="586398"/>
    <lineage>
        <taxon>Eukaryota</taxon>
        <taxon>Viridiplantae</taxon>
        <taxon>Streptophyta</taxon>
        <taxon>Embryophyta</taxon>
        <taxon>Tracheophyta</taxon>
        <taxon>Spermatophyta</taxon>
        <taxon>Magnoliopsida</taxon>
        <taxon>eudicotyledons</taxon>
        <taxon>Gunneridae</taxon>
        <taxon>Pentapetalae</taxon>
        <taxon>rosids</taxon>
        <taxon>fabids</taxon>
        <taxon>Malpighiales</taxon>
        <taxon>Linaceae</taxon>
        <taxon>Linum</taxon>
    </lineage>
</organism>
<accession>A0AAV2D1U8</accession>
<gene>
    <name evidence="3" type="ORF">LTRI10_LOCUS9738</name>
</gene>
<evidence type="ECO:0000313" key="4">
    <source>
        <dbReference type="Proteomes" id="UP001497516"/>
    </source>
</evidence>
<dbReference type="InterPro" id="IPR026960">
    <property type="entry name" value="RVT-Znf"/>
</dbReference>
<evidence type="ECO:0000256" key="1">
    <source>
        <dbReference type="SAM" id="Coils"/>
    </source>
</evidence>
<protein>
    <recommendedName>
        <fullName evidence="2">Reverse transcriptase domain-containing protein</fullName>
    </recommendedName>
</protein>
<dbReference type="InterPro" id="IPR002156">
    <property type="entry name" value="RNaseH_domain"/>
</dbReference>
<dbReference type="GO" id="GO:0004523">
    <property type="term" value="F:RNA-DNA hybrid ribonuclease activity"/>
    <property type="evidence" value="ECO:0007669"/>
    <property type="project" value="InterPro"/>
</dbReference>
<keyword evidence="1" id="KW-0175">Coiled coil</keyword>
<dbReference type="SUPFAM" id="SSF56219">
    <property type="entry name" value="DNase I-like"/>
    <property type="match status" value="1"/>
</dbReference>
<feature type="domain" description="Reverse transcriptase" evidence="2">
    <location>
        <begin position="480"/>
        <end position="746"/>
    </location>
</feature>
<reference evidence="3 4" key="1">
    <citation type="submission" date="2024-04" db="EMBL/GenBank/DDBJ databases">
        <authorList>
            <person name="Fracassetti M."/>
        </authorList>
    </citation>
    <scope>NUCLEOTIDE SEQUENCE [LARGE SCALE GENOMIC DNA]</scope>
</reference>
<dbReference type="Gene3D" id="3.30.420.10">
    <property type="entry name" value="Ribonuclease H-like superfamily/Ribonuclease H"/>
    <property type="match status" value="1"/>
</dbReference>
<dbReference type="InterPro" id="IPR005135">
    <property type="entry name" value="Endo/exonuclease/phosphatase"/>
</dbReference>
<dbReference type="PANTHER" id="PTHR33116">
    <property type="entry name" value="REVERSE TRANSCRIPTASE ZINC-BINDING DOMAIN-CONTAINING PROTEIN-RELATED-RELATED"/>
    <property type="match status" value="1"/>
</dbReference>
<evidence type="ECO:0000313" key="3">
    <source>
        <dbReference type="EMBL" id="CAL1363032.1"/>
    </source>
</evidence>
<dbReference type="EMBL" id="OZ034814">
    <property type="protein sequence ID" value="CAL1363032.1"/>
    <property type="molecule type" value="Genomic_DNA"/>
</dbReference>